<feature type="site" description="Positions ribitol 5-phosphate for the nucleophilic attack" evidence="4">
    <location>
        <position position="215"/>
    </location>
</feature>
<evidence type="ECO:0000256" key="4">
    <source>
        <dbReference type="HAMAP-Rule" id="MF_02068"/>
    </source>
</evidence>
<keyword evidence="6" id="KW-1185">Reference proteome</keyword>
<comment type="caution">
    <text evidence="4">Lacks conserved residue(s) required for the propagation of feature annotation.</text>
</comment>
<comment type="similarity">
    <text evidence="4">Belongs to the IspD/TarI cytidylyltransferase family. TarI subfamily.</text>
</comment>
<proteinExistence type="inferred from homology"/>
<comment type="catalytic activity">
    <reaction evidence="4">
        <text>D-ribitol 5-phosphate + CTP + H(+) = CDP-L-ribitol + diphosphate</text>
        <dbReference type="Rhea" id="RHEA:12456"/>
        <dbReference type="ChEBI" id="CHEBI:15378"/>
        <dbReference type="ChEBI" id="CHEBI:33019"/>
        <dbReference type="ChEBI" id="CHEBI:37563"/>
        <dbReference type="ChEBI" id="CHEBI:57608"/>
        <dbReference type="ChEBI" id="CHEBI:57695"/>
        <dbReference type="EC" id="2.7.7.40"/>
    </reaction>
</comment>
<dbReference type="Proteomes" id="UP001198983">
    <property type="component" value="Chromosome"/>
</dbReference>
<dbReference type="EMBL" id="CP081135">
    <property type="protein sequence ID" value="UEL48690.1"/>
    <property type="molecule type" value="Genomic_DNA"/>
</dbReference>
<dbReference type="GO" id="GO:0047349">
    <property type="term" value="F:D-ribitol-5-phosphate cytidylyltransferase activity"/>
    <property type="evidence" value="ECO:0007669"/>
    <property type="project" value="UniProtKB-UniRule"/>
</dbReference>
<dbReference type="AlphaFoldDB" id="A0AAX2ZK51"/>
<evidence type="ECO:0000313" key="6">
    <source>
        <dbReference type="Proteomes" id="UP001198983"/>
    </source>
</evidence>
<dbReference type="RefSeq" id="WP_228416721.1">
    <property type="nucleotide sequence ID" value="NZ_CP081135.1"/>
</dbReference>
<dbReference type="EC" id="2.7.7.40" evidence="4"/>
<dbReference type="InterPro" id="IPR018294">
    <property type="entry name" value="ISPD_synthase_CS"/>
</dbReference>
<keyword evidence="1 4" id="KW-0808">Transferase</keyword>
<dbReference type="SUPFAM" id="SSF53448">
    <property type="entry name" value="Nucleotide-diphospho-sugar transferases"/>
    <property type="match status" value="1"/>
</dbReference>
<protein>
    <recommendedName>
        <fullName evidence="4">Ribitol-5-phosphate cytidylyltransferase</fullName>
        <ecNumber evidence="4">2.7.7.40</ecNumber>
    </recommendedName>
</protein>
<dbReference type="KEGG" id="tem:JW646_04335"/>
<name>A0AAX2ZK51_9FIRM</name>
<feature type="site" description="Transition state stabilizer" evidence="4">
    <location>
        <position position="14"/>
    </location>
</feature>
<dbReference type="GO" id="GO:0005829">
    <property type="term" value="C:cytosol"/>
    <property type="evidence" value="ECO:0007669"/>
    <property type="project" value="TreeGrafter"/>
</dbReference>
<evidence type="ECO:0000256" key="1">
    <source>
        <dbReference type="ARBA" id="ARBA00022679"/>
    </source>
</evidence>
<feature type="binding site" evidence="4">
    <location>
        <begin position="80"/>
        <end position="86"/>
    </location>
    <ligand>
        <name>CTP</name>
        <dbReference type="ChEBI" id="CHEBI:37563"/>
    </ligand>
</feature>
<evidence type="ECO:0000313" key="5">
    <source>
        <dbReference type="EMBL" id="UEL48690.1"/>
    </source>
</evidence>
<dbReference type="PROSITE" id="PS01295">
    <property type="entry name" value="ISPD"/>
    <property type="match status" value="1"/>
</dbReference>
<dbReference type="InterPro" id="IPR029044">
    <property type="entry name" value="Nucleotide-diphossugar_trans"/>
</dbReference>
<feature type="binding site" evidence="4">
    <location>
        <begin position="7"/>
        <end position="10"/>
    </location>
    <ligand>
        <name>CTP</name>
        <dbReference type="ChEBI" id="CHEBI:37563"/>
    </ligand>
</feature>
<dbReference type="GO" id="GO:0008299">
    <property type="term" value="P:isoprenoid biosynthetic process"/>
    <property type="evidence" value="ECO:0007669"/>
    <property type="project" value="InterPro"/>
</dbReference>
<dbReference type="Gene3D" id="3.90.550.10">
    <property type="entry name" value="Spore Coat Polysaccharide Biosynthesis Protein SpsA, Chain A"/>
    <property type="match status" value="1"/>
</dbReference>
<dbReference type="HAMAP" id="MF_02068">
    <property type="entry name" value="TarI"/>
    <property type="match status" value="1"/>
</dbReference>
<sequence length="239" mass="27018">MNIGVIFAGGLGTRMKTKDKPKQFLMVHGKPIIVHTIEQFQYHDEIDGIIVVCIEEWIPYMEEMKYRYRLDKIKKIVPGGKTGQLSIYNGLCAAEEVFGVEKNIVLIHDGVRPLINKNIISKNIDSVKKHGSAITCKLATETSVLVSDEGKVNNIPDRSSSRLAQAPQSFWLKEILEVDRKAINDGNINIIDSCTMMRQYGKELSVVVGPTENVKITTPDDFYIFRALYDARENLQLDF</sequence>
<dbReference type="GO" id="GO:0019350">
    <property type="term" value="P:teichoic acid biosynthetic process"/>
    <property type="evidence" value="ECO:0007669"/>
    <property type="project" value="UniProtKB-KW"/>
</dbReference>
<dbReference type="Pfam" id="PF01128">
    <property type="entry name" value="IspD"/>
    <property type="match status" value="1"/>
</dbReference>
<accession>A0AAX2ZK51</accession>
<dbReference type="InterPro" id="IPR034709">
    <property type="entry name" value="TarI"/>
</dbReference>
<reference evidence="5 6" key="1">
    <citation type="journal article" date="2023" name="Int. J. Syst. Evol. Microbiol.">
        <title>Terrisporobacter hibernicus sp. nov., isolated from bovine faeces in Northern Ireland.</title>
        <authorList>
            <person name="Mitchell M."/>
            <person name="Nguyen S.V."/>
            <person name="Connor M."/>
            <person name="Fairley D.J."/>
            <person name="Donoghue O."/>
            <person name="Marshall H."/>
            <person name="Koolman L."/>
            <person name="McMullan G."/>
            <person name="Schaffer K.E."/>
            <person name="McGrath J.W."/>
            <person name="Fanning S."/>
        </authorList>
    </citation>
    <scope>NUCLEOTIDE SEQUENCE [LARGE SCALE GENOMIC DNA]</scope>
    <source>
        <strain evidence="5 6">MCA3</strain>
    </source>
</reference>
<feature type="site" description="Transition state stabilizer" evidence="4">
    <location>
        <position position="22"/>
    </location>
</feature>
<keyword evidence="3" id="KW-0777">Teichoic acid biosynthesis</keyword>
<dbReference type="InterPro" id="IPR034683">
    <property type="entry name" value="IspD/TarI"/>
</dbReference>
<gene>
    <name evidence="5" type="ORF">JW646_04335</name>
</gene>
<comment type="function">
    <text evidence="4">Catalyzes the transfer of the cytidylyl group of CTP to D-ribitol 5-phosphate.</text>
</comment>
<evidence type="ECO:0000256" key="2">
    <source>
        <dbReference type="ARBA" id="ARBA00022695"/>
    </source>
</evidence>
<dbReference type="PANTHER" id="PTHR43015:SF1">
    <property type="entry name" value="D-RIBITOL-5-PHOSPHATE CYTIDYLYLTRANSFERASE"/>
    <property type="match status" value="1"/>
</dbReference>
<evidence type="ECO:0000256" key="3">
    <source>
        <dbReference type="ARBA" id="ARBA00022944"/>
    </source>
</evidence>
<dbReference type="CDD" id="cd02516">
    <property type="entry name" value="CDP-ME_synthetase"/>
    <property type="match status" value="1"/>
</dbReference>
<dbReference type="NCBIfam" id="NF001183">
    <property type="entry name" value="PRK00155.1-3"/>
    <property type="match status" value="1"/>
</dbReference>
<feature type="site" description="Positions ribitol 5-phosphate for the nucleophilic attack" evidence="4">
    <location>
        <position position="158"/>
    </location>
</feature>
<dbReference type="PANTHER" id="PTHR43015">
    <property type="entry name" value="D-RIBITOL-5-PHOSPHATE CYTIDYLYLTRANSFERASE"/>
    <property type="match status" value="1"/>
</dbReference>
<keyword evidence="2 4" id="KW-0548">Nucleotidyltransferase</keyword>
<organism evidence="5 6">
    <name type="scientific">Terrisporobacter hibernicus</name>
    <dbReference type="NCBI Taxonomy" id="2813371"/>
    <lineage>
        <taxon>Bacteria</taxon>
        <taxon>Bacillati</taxon>
        <taxon>Bacillota</taxon>
        <taxon>Clostridia</taxon>
        <taxon>Peptostreptococcales</taxon>
        <taxon>Peptostreptococcaceae</taxon>
        <taxon>Terrisporobacter</taxon>
    </lineage>
</organism>